<accession>A0ABS9C930</accession>
<evidence type="ECO:0000313" key="2">
    <source>
        <dbReference type="Proteomes" id="UP001430374"/>
    </source>
</evidence>
<dbReference type="EMBL" id="JACSGT010000002">
    <property type="protein sequence ID" value="MCF2221080.1"/>
    <property type="molecule type" value="Genomic_DNA"/>
</dbReference>
<comment type="caution">
    <text evidence="1">The sequence shown here is derived from an EMBL/GenBank/DDBJ whole genome shotgun (WGS) entry which is preliminary data.</text>
</comment>
<organism evidence="1 2">
    <name type="scientific">Chryseobacterium indicum</name>
    <dbReference type="NCBI Taxonomy" id="2766954"/>
    <lineage>
        <taxon>Bacteria</taxon>
        <taxon>Pseudomonadati</taxon>
        <taxon>Bacteroidota</taxon>
        <taxon>Flavobacteriia</taxon>
        <taxon>Flavobacteriales</taxon>
        <taxon>Weeksellaceae</taxon>
        <taxon>Chryseobacterium group</taxon>
        <taxon>Chryseobacterium</taxon>
    </lineage>
</organism>
<sequence>MKNIKKAGVVSTFLISQFFFCQSVKSYKNEDFHFKVHSNTAFEVYPGEDGGTMKSFSVHFGESQNYDITLTAYYFSNKEFSEAVKKTLLKRNPELITKVTENKDKSLVMLVYSGKKLIKAYKFFKHDAFCFLLSIEEESMAENYQKYFTTFSFF</sequence>
<evidence type="ECO:0000313" key="1">
    <source>
        <dbReference type="EMBL" id="MCF2221080.1"/>
    </source>
</evidence>
<name>A0ABS9C930_9FLAO</name>
<dbReference type="RefSeq" id="WP_235132426.1">
    <property type="nucleotide sequence ID" value="NZ_JACSGT010000002.1"/>
</dbReference>
<dbReference type="Proteomes" id="UP001430374">
    <property type="component" value="Unassembled WGS sequence"/>
</dbReference>
<gene>
    <name evidence="1" type="ORF">H9Q08_17475</name>
</gene>
<protein>
    <submittedName>
        <fullName evidence="1">Uncharacterized protein</fullName>
    </submittedName>
</protein>
<keyword evidence="2" id="KW-1185">Reference proteome</keyword>
<reference evidence="1" key="1">
    <citation type="submission" date="2021-08" db="EMBL/GenBank/DDBJ databases">
        <title>Complete genome sequence of Chryseobacterium sp strain PS-8.</title>
        <authorList>
            <person name="Das S.K."/>
        </authorList>
    </citation>
    <scope>NUCLEOTIDE SEQUENCE</scope>
    <source>
        <strain evidence="1">PS-8</strain>
    </source>
</reference>
<proteinExistence type="predicted"/>